<proteinExistence type="predicted"/>
<comment type="caution">
    <text evidence="2">The sequence shown here is derived from an EMBL/GenBank/DDBJ whole genome shotgun (WGS) entry which is preliminary data.</text>
</comment>
<accession>A0A438FT77</accession>
<gene>
    <name evidence="2" type="ORF">CK203_055656</name>
</gene>
<dbReference type="EMBL" id="QGNW01000747">
    <property type="protein sequence ID" value="RVW63162.1"/>
    <property type="molecule type" value="Genomic_DNA"/>
</dbReference>
<keyword evidence="1" id="KW-0732">Signal</keyword>
<organism evidence="2 3">
    <name type="scientific">Vitis vinifera</name>
    <name type="common">Grape</name>
    <dbReference type="NCBI Taxonomy" id="29760"/>
    <lineage>
        <taxon>Eukaryota</taxon>
        <taxon>Viridiplantae</taxon>
        <taxon>Streptophyta</taxon>
        <taxon>Embryophyta</taxon>
        <taxon>Tracheophyta</taxon>
        <taxon>Spermatophyta</taxon>
        <taxon>Magnoliopsida</taxon>
        <taxon>eudicotyledons</taxon>
        <taxon>Gunneridae</taxon>
        <taxon>Pentapetalae</taxon>
        <taxon>rosids</taxon>
        <taxon>Vitales</taxon>
        <taxon>Vitaceae</taxon>
        <taxon>Viteae</taxon>
        <taxon>Vitis</taxon>
    </lineage>
</organism>
<sequence>MVLTLFRGIMLVEMWQEAQGEDDRRSLTEVTHWVGCCRGNSVINPNFTHIQSHPQIHELYYRFICASGMDLYPLDFKAAGLLGNLKYLQLEDWLTRRSRRLQFSLQPYITLYGRSSESEAAII</sequence>
<dbReference type="AlphaFoldDB" id="A0A438FT77"/>
<feature type="chain" id="PRO_5019505690" evidence="1">
    <location>
        <begin position="21"/>
        <end position="123"/>
    </location>
</feature>
<evidence type="ECO:0000313" key="3">
    <source>
        <dbReference type="Proteomes" id="UP000288805"/>
    </source>
</evidence>
<name>A0A438FT77_VITVI</name>
<dbReference type="Proteomes" id="UP000288805">
    <property type="component" value="Unassembled WGS sequence"/>
</dbReference>
<evidence type="ECO:0000313" key="2">
    <source>
        <dbReference type="EMBL" id="RVW63162.1"/>
    </source>
</evidence>
<evidence type="ECO:0000256" key="1">
    <source>
        <dbReference type="SAM" id="SignalP"/>
    </source>
</evidence>
<protein>
    <submittedName>
        <fullName evidence="2">Uncharacterized protein</fullName>
    </submittedName>
</protein>
<feature type="signal peptide" evidence="1">
    <location>
        <begin position="1"/>
        <end position="20"/>
    </location>
</feature>
<reference evidence="2 3" key="1">
    <citation type="journal article" date="2018" name="PLoS Genet.">
        <title>Population sequencing reveals clonal diversity and ancestral inbreeding in the grapevine cultivar Chardonnay.</title>
        <authorList>
            <person name="Roach M.J."/>
            <person name="Johnson D.L."/>
            <person name="Bohlmann J."/>
            <person name="van Vuuren H.J."/>
            <person name="Jones S.J."/>
            <person name="Pretorius I.S."/>
            <person name="Schmidt S.A."/>
            <person name="Borneman A.R."/>
        </authorList>
    </citation>
    <scope>NUCLEOTIDE SEQUENCE [LARGE SCALE GENOMIC DNA]</scope>
    <source>
        <strain evidence="3">cv. Chardonnay</strain>
        <tissue evidence="2">Leaf</tissue>
    </source>
</reference>